<dbReference type="CDD" id="cd06460">
    <property type="entry name" value="M32_Taq"/>
    <property type="match status" value="1"/>
</dbReference>
<dbReference type="SUPFAM" id="SSF55486">
    <property type="entry name" value="Metalloproteases ('zincins'), catalytic domain"/>
    <property type="match status" value="1"/>
</dbReference>
<feature type="binding site" evidence="2">
    <location>
        <position position="292"/>
    </location>
    <ligand>
        <name>Zn(2+)</name>
        <dbReference type="ChEBI" id="CHEBI:29105"/>
        <note>catalytic</note>
    </ligand>
</feature>
<dbReference type="PIRSF" id="PIRSF006615">
    <property type="entry name" value="Zn_crbxpep_Taq"/>
    <property type="match status" value="1"/>
</dbReference>
<accession>A0AAX3BA75</accession>
<evidence type="ECO:0000256" key="2">
    <source>
        <dbReference type="PIRSR" id="PIRSR006615-1"/>
    </source>
</evidence>
<comment type="function">
    <text evidence="1">Broad specificity carboxypetidase that releases amino acids sequentially from the C-terminus, including neutral, aromatic, polar and basic residues.</text>
</comment>
<comment type="cofactor">
    <cofactor evidence="2">
        <name>Zn(2+)</name>
        <dbReference type="ChEBI" id="CHEBI:29105"/>
    </cofactor>
    <text evidence="2">Binds 1 zinc ion per subunit.</text>
</comment>
<feature type="active site" description="Proton donor/acceptor" evidence="3">
    <location>
        <position position="263"/>
    </location>
</feature>
<dbReference type="RefSeq" id="WP_271434281.1">
    <property type="nucleotide sequence ID" value="NZ_CP073355.1"/>
</dbReference>
<dbReference type="Gene3D" id="1.10.1370.30">
    <property type="match status" value="1"/>
</dbReference>
<keyword evidence="1" id="KW-0645">Protease</keyword>
<feature type="binding site" evidence="2">
    <location>
        <position position="262"/>
    </location>
    <ligand>
        <name>Zn(2+)</name>
        <dbReference type="ChEBI" id="CHEBI:29105"/>
        <note>catalytic</note>
    </ligand>
</feature>
<feature type="binding site" evidence="2">
    <location>
        <position position="266"/>
    </location>
    <ligand>
        <name>Zn(2+)</name>
        <dbReference type="ChEBI" id="CHEBI:29105"/>
        <note>catalytic</note>
    </ligand>
</feature>
<dbReference type="GO" id="GO:0046872">
    <property type="term" value="F:metal ion binding"/>
    <property type="evidence" value="ECO:0007669"/>
    <property type="project" value="UniProtKB-KW"/>
</dbReference>
<protein>
    <recommendedName>
        <fullName evidence="1">Metal-dependent carboxypeptidase</fullName>
        <ecNumber evidence="1">3.4.17.19</ecNumber>
    </recommendedName>
</protein>
<reference evidence="4" key="2">
    <citation type="submission" date="2022-06" db="EMBL/GenBank/DDBJ databases">
        <title>Thermospira aquatica gen. nov., sp. nov.</title>
        <authorList>
            <person name="Ben Ali Gam Z."/>
            <person name="Labat M."/>
        </authorList>
    </citation>
    <scope>NUCLEOTIDE SEQUENCE</scope>
    <source>
        <strain evidence="4">F1F22</strain>
    </source>
</reference>
<dbReference type="PRINTS" id="PR00998">
    <property type="entry name" value="CRBOXYPTASET"/>
</dbReference>
<dbReference type="PANTHER" id="PTHR34217:SF1">
    <property type="entry name" value="CARBOXYPEPTIDASE 1"/>
    <property type="match status" value="1"/>
</dbReference>
<evidence type="ECO:0000313" key="4">
    <source>
        <dbReference type="EMBL" id="URA09155.1"/>
    </source>
</evidence>
<keyword evidence="1 4" id="KW-0121">Carboxypeptidase</keyword>
<dbReference type="Proteomes" id="UP001056539">
    <property type="component" value="Chromosome"/>
</dbReference>
<dbReference type="GO" id="GO:0004181">
    <property type="term" value="F:metallocarboxypeptidase activity"/>
    <property type="evidence" value="ECO:0007669"/>
    <property type="project" value="UniProtKB-UniRule"/>
</dbReference>
<comment type="catalytic activity">
    <reaction evidence="1">
        <text>Release of a C-terminal amino acid with broad specificity, except for -Pro.</text>
        <dbReference type="EC" id="3.4.17.19"/>
    </reaction>
</comment>
<dbReference type="EMBL" id="CP073355">
    <property type="protein sequence ID" value="URA09155.1"/>
    <property type="molecule type" value="Genomic_DNA"/>
</dbReference>
<keyword evidence="2" id="KW-0862">Zinc</keyword>
<comment type="similarity">
    <text evidence="1">Belongs to the peptidase M32 family.</text>
</comment>
<dbReference type="PROSITE" id="PS52034">
    <property type="entry name" value="PEPTIDASE_M32"/>
    <property type="match status" value="1"/>
</dbReference>
<dbReference type="PANTHER" id="PTHR34217">
    <property type="entry name" value="METAL-DEPENDENT CARBOXYPEPTIDASE"/>
    <property type="match status" value="1"/>
</dbReference>
<dbReference type="GO" id="GO:0006508">
    <property type="term" value="P:proteolysis"/>
    <property type="evidence" value="ECO:0007669"/>
    <property type="project" value="UniProtKB-UniRule"/>
</dbReference>
<organism evidence="4 5">
    <name type="scientific">Thermospira aquatica</name>
    <dbReference type="NCBI Taxonomy" id="2828656"/>
    <lineage>
        <taxon>Bacteria</taxon>
        <taxon>Pseudomonadati</taxon>
        <taxon>Spirochaetota</taxon>
        <taxon>Spirochaetia</taxon>
        <taxon>Brevinematales</taxon>
        <taxon>Thermospiraceae</taxon>
        <taxon>Thermospira</taxon>
    </lineage>
</organism>
<evidence type="ECO:0000256" key="3">
    <source>
        <dbReference type="PIRSR" id="PIRSR006615-2"/>
    </source>
</evidence>
<keyword evidence="5" id="KW-1185">Reference proteome</keyword>
<keyword evidence="1 2" id="KW-0479">Metal-binding</keyword>
<dbReference type="EC" id="3.4.17.19" evidence="1"/>
<dbReference type="InterPro" id="IPR001333">
    <property type="entry name" value="Peptidase_M32_Taq"/>
</dbReference>
<gene>
    <name evidence="4" type="ORF">KDW03_06495</name>
</gene>
<dbReference type="AlphaFoldDB" id="A0AAX3BA75"/>
<evidence type="ECO:0000313" key="5">
    <source>
        <dbReference type="Proteomes" id="UP001056539"/>
    </source>
</evidence>
<dbReference type="Pfam" id="PF02074">
    <property type="entry name" value="Peptidase_M32"/>
    <property type="match status" value="1"/>
</dbReference>
<evidence type="ECO:0000256" key="1">
    <source>
        <dbReference type="PIRNR" id="PIRNR006615"/>
    </source>
</evidence>
<sequence length="501" mass="58109">MISWQTIQTKLKEIAHLEKILALLSWDQETYMPPAATKSRSEQISFLVGEWHKRICDPWWDEVFTQRETIPDLSSDHKRILEIFKKDREKEVKIPLELATALATAVSEAFQAWQEARSQSDFSLFQPALQKIFDLSLEKAAALGYERENAYDAFLDLHEEGLTQKDFDPLAIEALKVIQKVLHTIQEKSTPPRKDFLSRNYPIEKQQLLCTWILPRIGFDTQRGRLDVSPHPFSTTIALDDVRLTTRYSENDPLGSLYSVLHEAGHGLYEQGFLPQWEDTPLAQAISLGIHESQSRFWENQIGRSMEFLTWLWPEMKRTYNGFLDDVTVEEVFRAVNEVKPSFIRTEADEVTYGLHIIIRYEIEKKLFAGEITLSEAPEVWNSLYTSYLGITPQNAREGILQDVHWSHGSFGYFPTYLLGNLYASQWYAVMGKTLDIPSLVRKGEFQPILEWMRTNIHQHGRRYDAQTLCERISGEPLNVVYFASYLKQRYESVYGISLPL</sequence>
<reference evidence="4" key="1">
    <citation type="submission" date="2021-04" db="EMBL/GenBank/DDBJ databases">
        <authorList>
            <person name="Postec A."/>
        </authorList>
    </citation>
    <scope>NUCLEOTIDE SEQUENCE</scope>
    <source>
        <strain evidence="4">F1F22</strain>
    </source>
</reference>
<keyword evidence="1" id="KW-0378">Hydrolase</keyword>
<keyword evidence="1" id="KW-0482">Metalloprotease</keyword>
<name>A0AAX3BA75_9SPIR</name>
<dbReference type="KEGG" id="taqu:KDW03_06495"/>
<proteinExistence type="inferred from homology"/>